<evidence type="ECO:0000313" key="2">
    <source>
        <dbReference type="Proteomes" id="UP000009376"/>
    </source>
</evidence>
<protein>
    <submittedName>
        <fullName evidence="1">Uncharacterized protein</fullName>
    </submittedName>
</protein>
<gene>
    <name evidence="1" type="ORF">BJBARM5_0376</name>
</gene>
<dbReference type="EMBL" id="GG745551">
    <property type="protein sequence ID" value="EFD92871.1"/>
    <property type="molecule type" value="Genomic_DNA"/>
</dbReference>
<proteinExistence type="predicted"/>
<reference evidence="1 2" key="1">
    <citation type="journal article" date="2010" name="Proc. Natl. Acad. Sci. U.S.A.">
        <title>Enigmatic, ultrasmall, uncultivated Archaea.</title>
        <authorList>
            <person name="Baker B.J."/>
            <person name="Comolli L.R."/>
            <person name="Dick G.J."/>
            <person name="Hauser L.J."/>
            <person name="Hyatt D."/>
            <person name="Dill B.D."/>
            <person name="Land M.L."/>
            <person name="Verberkmoes N.C."/>
            <person name="Hettich R.L."/>
            <person name="Banfield J.F."/>
        </authorList>
    </citation>
    <scope>NUCLEOTIDE SEQUENCE [LARGE SCALE GENOMIC DNA]</scope>
</reference>
<name>D6GV70_PARA5</name>
<sequence length="80" mass="9278">MQKGHTQEKRINVEAEPGKEFVFRLRDGKEVGRAGNINGFESLVRVLPIESLEYHSKAKHFSPWLIYITQEKTRKGVGFY</sequence>
<dbReference type="Proteomes" id="UP000009376">
    <property type="component" value="Unassembled WGS sequence"/>
</dbReference>
<dbReference type="AlphaFoldDB" id="D6GV70"/>
<organism evidence="1 2">
    <name type="scientific">Candidatus Parvarchaeum acidophilus ARMAN-5</name>
    <dbReference type="NCBI Taxonomy" id="662762"/>
    <lineage>
        <taxon>Archaea</taxon>
        <taxon>Candidatus Parvarchaeota</taxon>
        <taxon>Candidatus Parvarchaeum</taxon>
    </lineage>
</organism>
<evidence type="ECO:0000313" key="1">
    <source>
        <dbReference type="EMBL" id="EFD92871.1"/>
    </source>
</evidence>
<accession>D6GV70</accession>